<evidence type="ECO:0000313" key="1">
    <source>
        <dbReference type="EnsemblPlants" id="ORUFI11G10990.1"/>
    </source>
</evidence>
<sequence>MMISEPAAVASMVTVGERRWEVAASNGD</sequence>
<evidence type="ECO:0000313" key="2">
    <source>
        <dbReference type="Proteomes" id="UP000008022"/>
    </source>
</evidence>
<dbReference type="Gramene" id="ORUFI11G10990.1">
    <property type="protein sequence ID" value="ORUFI11G10990.1"/>
    <property type="gene ID" value="ORUFI11G10990"/>
</dbReference>
<reference evidence="1" key="2">
    <citation type="submission" date="2015-06" db="UniProtKB">
        <authorList>
            <consortium name="EnsemblPlants"/>
        </authorList>
    </citation>
    <scope>IDENTIFICATION</scope>
</reference>
<dbReference type="AlphaFoldDB" id="A0A0E0R784"/>
<accession>A0A0E0R784</accession>
<dbReference type="HOGENOM" id="CLU_3413498_0_0_1"/>
<proteinExistence type="predicted"/>
<name>A0A0E0R784_ORYRU</name>
<keyword evidence="2" id="KW-1185">Reference proteome</keyword>
<dbReference type="EnsemblPlants" id="ORUFI11G10990.1">
    <property type="protein sequence ID" value="ORUFI11G10990.1"/>
    <property type="gene ID" value="ORUFI11G10990"/>
</dbReference>
<dbReference type="Proteomes" id="UP000008022">
    <property type="component" value="Unassembled WGS sequence"/>
</dbReference>
<reference evidence="2" key="1">
    <citation type="submission" date="2013-06" db="EMBL/GenBank/DDBJ databases">
        <authorList>
            <person name="Zhao Q."/>
        </authorList>
    </citation>
    <scope>NUCLEOTIDE SEQUENCE</scope>
    <source>
        <strain evidence="2">cv. W1943</strain>
    </source>
</reference>
<organism evidence="1 2">
    <name type="scientific">Oryza rufipogon</name>
    <name type="common">Brownbeard rice</name>
    <name type="synonym">Asian wild rice</name>
    <dbReference type="NCBI Taxonomy" id="4529"/>
    <lineage>
        <taxon>Eukaryota</taxon>
        <taxon>Viridiplantae</taxon>
        <taxon>Streptophyta</taxon>
        <taxon>Embryophyta</taxon>
        <taxon>Tracheophyta</taxon>
        <taxon>Spermatophyta</taxon>
        <taxon>Magnoliopsida</taxon>
        <taxon>Liliopsida</taxon>
        <taxon>Poales</taxon>
        <taxon>Poaceae</taxon>
        <taxon>BOP clade</taxon>
        <taxon>Oryzoideae</taxon>
        <taxon>Oryzeae</taxon>
        <taxon>Oryzinae</taxon>
        <taxon>Oryza</taxon>
    </lineage>
</organism>
<protein>
    <submittedName>
        <fullName evidence="1">Uncharacterized protein</fullName>
    </submittedName>
</protein>